<protein>
    <submittedName>
        <fullName evidence="1">Helix-turn-helix domain-containing protein</fullName>
    </submittedName>
</protein>
<proteinExistence type="predicted"/>
<organism evidence="1">
    <name type="scientific">candidate division WOR-3 bacterium</name>
    <dbReference type="NCBI Taxonomy" id="2052148"/>
    <lineage>
        <taxon>Bacteria</taxon>
        <taxon>Bacteria division WOR-3</taxon>
    </lineage>
</organism>
<dbReference type="SUPFAM" id="SSF46689">
    <property type="entry name" value="Homeodomain-like"/>
    <property type="match status" value="1"/>
</dbReference>
<comment type="caution">
    <text evidence="1">The sequence shown here is derived from an EMBL/GenBank/DDBJ whole genome shotgun (WGS) entry which is preliminary data.</text>
</comment>
<dbReference type="Pfam" id="PF13551">
    <property type="entry name" value="HTH_29"/>
    <property type="match status" value="1"/>
</dbReference>
<accession>A0A7V3VU18</accession>
<dbReference type="AlphaFoldDB" id="A0A7V3VU18"/>
<dbReference type="EMBL" id="DTOZ01000110">
    <property type="protein sequence ID" value="HGE78178.1"/>
    <property type="molecule type" value="Genomic_DNA"/>
</dbReference>
<gene>
    <name evidence="1" type="ORF">ENX68_04165</name>
</gene>
<name>A0A7V3VU18_UNCW3</name>
<sequence length="94" mass="10982">MGVVVRGPKPLDVDLKHEEEKILTKWVRGGKIEHRLRFRAQIILLANEEKSNTEIAEILNCARKTVVKWRNRFIKRRLDGLKDLPRAGRPPIYS</sequence>
<reference evidence="1" key="1">
    <citation type="journal article" date="2020" name="mSystems">
        <title>Genome- and Community-Level Interaction Insights into Carbon Utilization and Element Cycling Functions of Hydrothermarchaeota in Hydrothermal Sediment.</title>
        <authorList>
            <person name="Zhou Z."/>
            <person name="Liu Y."/>
            <person name="Xu W."/>
            <person name="Pan J."/>
            <person name="Luo Z.H."/>
            <person name="Li M."/>
        </authorList>
    </citation>
    <scope>NUCLEOTIDE SEQUENCE [LARGE SCALE GENOMIC DNA]</scope>
    <source>
        <strain evidence="1">SpSt-961</strain>
    </source>
</reference>
<dbReference type="InterPro" id="IPR009057">
    <property type="entry name" value="Homeodomain-like_sf"/>
</dbReference>
<evidence type="ECO:0000313" key="1">
    <source>
        <dbReference type="EMBL" id="HGE78178.1"/>
    </source>
</evidence>